<dbReference type="EMBL" id="SRXT01000006">
    <property type="protein sequence ID" value="TGX52161.1"/>
    <property type="molecule type" value="Genomic_DNA"/>
</dbReference>
<feature type="chain" id="PRO_5020432904" evidence="1">
    <location>
        <begin position="22"/>
        <end position="134"/>
    </location>
</feature>
<evidence type="ECO:0000313" key="3">
    <source>
        <dbReference type="Proteomes" id="UP000306147"/>
    </source>
</evidence>
<dbReference type="RefSeq" id="WP_135964705.1">
    <property type="nucleotide sequence ID" value="NZ_SRXT01000006.1"/>
</dbReference>
<keyword evidence="1" id="KW-0732">Signal</keyword>
<reference evidence="2 3" key="1">
    <citation type="submission" date="2019-04" db="EMBL/GenBank/DDBJ databases">
        <title>Sphingomonas psychrotolerans sp. nov., isolated from soil in the Tianshan Mountains, Xinjiang, China.</title>
        <authorList>
            <person name="Luo Y."/>
            <person name="Sheng H."/>
        </authorList>
    </citation>
    <scope>NUCLEOTIDE SEQUENCE [LARGE SCALE GENOMIC DNA]</scope>
    <source>
        <strain evidence="2 3">ZFGT-11</strain>
    </source>
</reference>
<name>A0A4S1X7T4_9SPHN</name>
<organism evidence="2 3">
    <name type="scientific">Sphingomonas gei</name>
    <dbReference type="NCBI Taxonomy" id="1395960"/>
    <lineage>
        <taxon>Bacteria</taxon>
        <taxon>Pseudomonadati</taxon>
        <taxon>Pseudomonadota</taxon>
        <taxon>Alphaproteobacteria</taxon>
        <taxon>Sphingomonadales</taxon>
        <taxon>Sphingomonadaceae</taxon>
        <taxon>Sphingomonas</taxon>
    </lineage>
</organism>
<dbReference type="Proteomes" id="UP000306147">
    <property type="component" value="Unassembled WGS sequence"/>
</dbReference>
<keyword evidence="3" id="KW-1185">Reference proteome</keyword>
<accession>A0A4S1X7T4</accession>
<feature type="signal peptide" evidence="1">
    <location>
        <begin position="1"/>
        <end position="21"/>
    </location>
</feature>
<evidence type="ECO:0000313" key="2">
    <source>
        <dbReference type="EMBL" id="TGX52161.1"/>
    </source>
</evidence>
<gene>
    <name evidence="2" type="ORF">E5A73_15245</name>
</gene>
<dbReference type="AlphaFoldDB" id="A0A4S1X7T4"/>
<proteinExistence type="predicted"/>
<dbReference type="OrthoDB" id="5956991at2"/>
<comment type="caution">
    <text evidence="2">The sequence shown here is derived from an EMBL/GenBank/DDBJ whole genome shotgun (WGS) entry which is preliminary data.</text>
</comment>
<protein>
    <submittedName>
        <fullName evidence="2">Uncharacterized protein</fullName>
    </submittedName>
</protein>
<evidence type="ECO:0000256" key="1">
    <source>
        <dbReference type="SAM" id="SignalP"/>
    </source>
</evidence>
<sequence length="134" mass="14360">MTSIFKALLAGAALIAAPAFAAPRDTPEQQLAKLLEGRTPGAPVNCISLATSNTSQIIKGKAIVYRVGSKLYVNEPRSGAESLNDDDILVTKVFGSQLCSIDTINLVDRSSQFPRGFVILDKFVPWTKVKPAAR</sequence>